<keyword evidence="2" id="KW-1185">Reference proteome</keyword>
<accession>A0AAE0EP56</accession>
<sequence length="241" mass="27946">MLKVVADQLYSGSSCGSSQVQFELVRMKPNALNYDFPHPEKNFATAPDMAQLSEKLGDFSPHVCVCAKFCQGHVARECQKHGAVVFWDLIDNIRDIFLSYDWYGRQWIDDFNPHKEVDGYIVQTRHLQKDITEVHTFTGREKQAIVIPHQHTNTYKWGRFKPYTYQKPIKVVGILAGFKDNMPEEGQLLELAQEFCADGLNIRLRAILQALRTGQPWIQEYNCATDRWDRIMDKNHQQSKP</sequence>
<evidence type="ECO:0000313" key="1">
    <source>
        <dbReference type="EMBL" id="KAK3235491.1"/>
    </source>
</evidence>
<dbReference type="AlphaFoldDB" id="A0AAE0EP56"/>
<gene>
    <name evidence="1" type="ORF">CYMTET_54307</name>
</gene>
<dbReference type="Proteomes" id="UP001190700">
    <property type="component" value="Unassembled WGS sequence"/>
</dbReference>
<organism evidence="1 2">
    <name type="scientific">Cymbomonas tetramitiformis</name>
    <dbReference type="NCBI Taxonomy" id="36881"/>
    <lineage>
        <taxon>Eukaryota</taxon>
        <taxon>Viridiplantae</taxon>
        <taxon>Chlorophyta</taxon>
        <taxon>Pyramimonadophyceae</taxon>
        <taxon>Pyramimonadales</taxon>
        <taxon>Pyramimonadaceae</taxon>
        <taxon>Cymbomonas</taxon>
    </lineage>
</organism>
<dbReference type="EMBL" id="LGRX02035281">
    <property type="protein sequence ID" value="KAK3235491.1"/>
    <property type="molecule type" value="Genomic_DNA"/>
</dbReference>
<protein>
    <submittedName>
        <fullName evidence="1">Uncharacterized protein</fullName>
    </submittedName>
</protein>
<reference evidence="1 2" key="1">
    <citation type="journal article" date="2015" name="Genome Biol. Evol.">
        <title>Comparative Genomics of a Bacterivorous Green Alga Reveals Evolutionary Causalities and Consequences of Phago-Mixotrophic Mode of Nutrition.</title>
        <authorList>
            <person name="Burns J.A."/>
            <person name="Paasch A."/>
            <person name="Narechania A."/>
            <person name="Kim E."/>
        </authorList>
    </citation>
    <scope>NUCLEOTIDE SEQUENCE [LARGE SCALE GENOMIC DNA]</scope>
    <source>
        <strain evidence="1 2">PLY_AMNH</strain>
    </source>
</reference>
<comment type="caution">
    <text evidence="1">The sequence shown here is derived from an EMBL/GenBank/DDBJ whole genome shotgun (WGS) entry which is preliminary data.</text>
</comment>
<proteinExistence type="predicted"/>
<evidence type="ECO:0000313" key="2">
    <source>
        <dbReference type="Proteomes" id="UP001190700"/>
    </source>
</evidence>
<name>A0AAE0EP56_9CHLO</name>